<dbReference type="RefSeq" id="WP_344754489.1">
    <property type="nucleotide sequence ID" value="NZ_BAABAE010000003.1"/>
</dbReference>
<dbReference type="PANTHER" id="PTHR44688">
    <property type="entry name" value="DNA-BINDING TRANSCRIPTIONAL ACTIVATOR DEVR_DOSR"/>
    <property type="match status" value="1"/>
</dbReference>
<dbReference type="Pfam" id="PF00196">
    <property type="entry name" value="GerE"/>
    <property type="match status" value="1"/>
</dbReference>
<dbReference type="SUPFAM" id="SSF48452">
    <property type="entry name" value="TPR-like"/>
    <property type="match status" value="1"/>
</dbReference>
<dbReference type="EMBL" id="BAABAE010000003">
    <property type="protein sequence ID" value="GAA3736630.1"/>
    <property type="molecule type" value="Genomic_DNA"/>
</dbReference>
<keyword evidence="3" id="KW-0804">Transcription</keyword>
<evidence type="ECO:0000259" key="4">
    <source>
        <dbReference type="PROSITE" id="PS50043"/>
    </source>
</evidence>
<feature type="domain" description="HTH luxR-type" evidence="4">
    <location>
        <begin position="461"/>
        <end position="526"/>
    </location>
</feature>
<dbReference type="Gene3D" id="1.10.10.10">
    <property type="entry name" value="Winged helix-like DNA-binding domain superfamily/Winged helix DNA-binding domain"/>
    <property type="match status" value="1"/>
</dbReference>
<dbReference type="Gene3D" id="1.25.40.10">
    <property type="entry name" value="Tetratricopeptide repeat domain"/>
    <property type="match status" value="1"/>
</dbReference>
<dbReference type="InterPro" id="IPR000792">
    <property type="entry name" value="Tscrpt_reg_LuxR_C"/>
</dbReference>
<accession>A0ABP7FCZ9</accession>
<evidence type="ECO:0000256" key="3">
    <source>
        <dbReference type="ARBA" id="ARBA00023163"/>
    </source>
</evidence>
<keyword evidence="2" id="KW-0238">DNA-binding</keyword>
<keyword evidence="1" id="KW-0805">Transcription regulation</keyword>
<organism evidence="5 6">
    <name type="scientific">Leifsonella bigeumensis</name>
    <dbReference type="NCBI Taxonomy" id="433643"/>
    <lineage>
        <taxon>Bacteria</taxon>
        <taxon>Bacillati</taxon>
        <taxon>Actinomycetota</taxon>
        <taxon>Actinomycetes</taxon>
        <taxon>Micrococcales</taxon>
        <taxon>Microbacteriaceae</taxon>
        <taxon>Leifsonella</taxon>
    </lineage>
</organism>
<dbReference type="InterPro" id="IPR036388">
    <property type="entry name" value="WH-like_DNA-bd_sf"/>
</dbReference>
<dbReference type="PRINTS" id="PR00038">
    <property type="entry name" value="HTHLUXR"/>
</dbReference>
<sequence>MQWSGSVEELTDAVARALETGDHHAAVEHIADQWPHLTSSRGRELRELIEGLPFDNWNTDPRILTAIGASYRSVGSPSRSAALPYFHTAQALLDAQDGASVHTVATLRAHHAAALRSLGRLESARELADSAWEVLERDVTLTPAKRVAVQAVTALQQGMIAIHLGDYEAASGWLRLAHGLSDPHLAEPELIECLAGLGFLKYTSGDFDCVEDFVARMREAGDPQVVESRFGALARIAELLVAVERNHLQDAEALAKRVRTITERTDWEPLALYATAAISIINGRYIEGLDHVHHAQQLIRSWEGPAAVRIQCEGMRGTLLMHLGELTAAEQIISSLTPTQNHANCPARFIAGIRFKSGDSAGCLAALQDCERLGESHSSRTMIDVLLLKAAANYDLGNEVIADIAFDRALLFVSRTRMRTPFTLVPAMTMQRMLGRATDRNQPEHVHSVLEELRAGLGGMSGTSIEPLSDRELDVAQHLYLDKTLSEIAAELFISTNTVKTHVRSIYRKLAATNRKEAVRRVRELGLYLEITPY</sequence>
<dbReference type="CDD" id="cd06170">
    <property type="entry name" value="LuxR_C_like"/>
    <property type="match status" value="1"/>
</dbReference>
<dbReference type="SUPFAM" id="SSF46894">
    <property type="entry name" value="C-terminal effector domain of the bipartite response regulators"/>
    <property type="match status" value="1"/>
</dbReference>
<name>A0ABP7FCZ9_9MICO</name>
<evidence type="ECO:0000256" key="2">
    <source>
        <dbReference type="ARBA" id="ARBA00023125"/>
    </source>
</evidence>
<dbReference type="SMART" id="SM00421">
    <property type="entry name" value="HTH_LUXR"/>
    <property type="match status" value="1"/>
</dbReference>
<keyword evidence="6" id="KW-1185">Reference proteome</keyword>
<protein>
    <recommendedName>
        <fullName evidence="4">HTH luxR-type domain-containing protein</fullName>
    </recommendedName>
</protein>
<gene>
    <name evidence="5" type="ORF">GCM10022239_10590</name>
</gene>
<dbReference type="PROSITE" id="PS50043">
    <property type="entry name" value="HTH_LUXR_2"/>
    <property type="match status" value="1"/>
</dbReference>
<reference evidence="6" key="1">
    <citation type="journal article" date="2019" name="Int. J. Syst. Evol. Microbiol.">
        <title>The Global Catalogue of Microorganisms (GCM) 10K type strain sequencing project: providing services to taxonomists for standard genome sequencing and annotation.</title>
        <authorList>
            <consortium name="The Broad Institute Genomics Platform"/>
            <consortium name="The Broad Institute Genome Sequencing Center for Infectious Disease"/>
            <person name="Wu L."/>
            <person name="Ma J."/>
        </authorList>
    </citation>
    <scope>NUCLEOTIDE SEQUENCE [LARGE SCALE GENOMIC DNA]</scope>
    <source>
        <strain evidence="6">JCM 16949</strain>
    </source>
</reference>
<dbReference type="InterPro" id="IPR016032">
    <property type="entry name" value="Sig_transdc_resp-reg_C-effctor"/>
</dbReference>
<evidence type="ECO:0000256" key="1">
    <source>
        <dbReference type="ARBA" id="ARBA00023015"/>
    </source>
</evidence>
<comment type="caution">
    <text evidence="5">The sequence shown here is derived from an EMBL/GenBank/DDBJ whole genome shotgun (WGS) entry which is preliminary data.</text>
</comment>
<evidence type="ECO:0000313" key="5">
    <source>
        <dbReference type="EMBL" id="GAA3736630.1"/>
    </source>
</evidence>
<dbReference type="Proteomes" id="UP001501004">
    <property type="component" value="Unassembled WGS sequence"/>
</dbReference>
<dbReference type="InterPro" id="IPR011990">
    <property type="entry name" value="TPR-like_helical_dom_sf"/>
</dbReference>
<proteinExistence type="predicted"/>
<dbReference type="PANTHER" id="PTHR44688:SF25">
    <property type="entry name" value="HTH LUXR-TYPE DOMAIN-CONTAINING PROTEIN"/>
    <property type="match status" value="1"/>
</dbReference>
<evidence type="ECO:0000313" key="6">
    <source>
        <dbReference type="Proteomes" id="UP001501004"/>
    </source>
</evidence>